<evidence type="ECO:0000313" key="2">
    <source>
        <dbReference type="EMBL" id="MCH94267.1"/>
    </source>
</evidence>
<keyword evidence="3" id="KW-1185">Reference proteome</keyword>
<feature type="compositionally biased region" description="Basic residues" evidence="1">
    <location>
        <begin position="1"/>
        <end position="12"/>
    </location>
</feature>
<sequence length="136" mass="15449">REGRGKHRRRYKGVAEARPKNTTKERNFADPLPWSQGEETNSMVPDSQVGLNLEVVLSGSHLTSRSGIDLLLKENYATQQANGTEQEGEATKLFQIQKQVGICYEEGDEEVVKVLVKDELPDRKEKAEWEQKNSHQ</sequence>
<dbReference type="AlphaFoldDB" id="A0A392N379"/>
<dbReference type="Proteomes" id="UP000265520">
    <property type="component" value="Unassembled WGS sequence"/>
</dbReference>
<comment type="caution">
    <text evidence="2">The sequence shown here is derived from an EMBL/GenBank/DDBJ whole genome shotgun (WGS) entry which is preliminary data.</text>
</comment>
<accession>A0A392N379</accession>
<proteinExistence type="predicted"/>
<name>A0A392N379_9FABA</name>
<feature type="non-terminal residue" evidence="2">
    <location>
        <position position="1"/>
    </location>
</feature>
<gene>
    <name evidence="2" type="ORF">A2U01_0015224</name>
</gene>
<dbReference type="EMBL" id="LXQA010026910">
    <property type="protein sequence ID" value="MCH94267.1"/>
    <property type="molecule type" value="Genomic_DNA"/>
</dbReference>
<reference evidence="2 3" key="1">
    <citation type="journal article" date="2018" name="Front. Plant Sci.">
        <title>Red Clover (Trifolium pratense) and Zigzag Clover (T. medium) - A Picture of Genomic Similarities and Differences.</title>
        <authorList>
            <person name="Dluhosova J."/>
            <person name="Istvanek J."/>
            <person name="Nedelnik J."/>
            <person name="Repkova J."/>
        </authorList>
    </citation>
    <scope>NUCLEOTIDE SEQUENCE [LARGE SCALE GENOMIC DNA]</scope>
    <source>
        <strain evidence="3">cv. 10/8</strain>
        <tissue evidence="2">Leaf</tissue>
    </source>
</reference>
<protein>
    <submittedName>
        <fullName evidence="2">Uncharacterized protein</fullName>
    </submittedName>
</protein>
<feature type="region of interest" description="Disordered" evidence="1">
    <location>
        <begin position="1"/>
        <end position="43"/>
    </location>
</feature>
<evidence type="ECO:0000313" key="3">
    <source>
        <dbReference type="Proteomes" id="UP000265520"/>
    </source>
</evidence>
<organism evidence="2 3">
    <name type="scientific">Trifolium medium</name>
    <dbReference type="NCBI Taxonomy" id="97028"/>
    <lineage>
        <taxon>Eukaryota</taxon>
        <taxon>Viridiplantae</taxon>
        <taxon>Streptophyta</taxon>
        <taxon>Embryophyta</taxon>
        <taxon>Tracheophyta</taxon>
        <taxon>Spermatophyta</taxon>
        <taxon>Magnoliopsida</taxon>
        <taxon>eudicotyledons</taxon>
        <taxon>Gunneridae</taxon>
        <taxon>Pentapetalae</taxon>
        <taxon>rosids</taxon>
        <taxon>fabids</taxon>
        <taxon>Fabales</taxon>
        <taxon>Fabaceae</taxon>
        <taxon>Papilionoideae</taxon>
        <taxon>50 kb inversion clade</taxon>
        <taxon>NPAAA clade</taxon>
        <taxon>Hologalegina</taxon>
        <taxon>IRL clade</taxon>
        <taxon>Trifolieae</taxon>
        <taxon>Trifolium</taxon>
    </lineage>
</organism>
<feature type="compositionally biased region" description="Basic and acidic residues" evidence="1">
    <location>
        <begin position="13"/>
        <end position="28"/>
    </location>
</feature>
<evidence type="ECO:0000256" key="1">
    <source>
        <dbReference type="SAM" id="MobiDB-lite"/>
    </source>
</evidence>